<keyword evidence="3" id="KW-1185">Reference proteome</keyword>
<comment type="caution">
    <text evidence="2">The sequence shown here is derived from an EMBL/GenBank/DDBJ whole genome shotgun (WGS) entry which is preliminary data.</text>
</comment>
<proteinExistence type="predicted"/>
<dbReference type="InterPro" id="IPR011990">
    <property type="entry name" value="TPR-like_helical_dom_sf"/>
</dbReference>
<accession>A0ABM9A7K0</accession>
<dbReference type="RefSeq" id="WP_237363108.1">
    <property type="nucleotide sequence ID" value="NZ_CAKLDM010000002.1"/>
</dbReference>
<feature type="compositionally biased region" description="Low complexity" evidence="1">
    <location>
        <begin position="153"/>
        <end position="164"/>
    </location>
</feature>
<evidence type="ECO:0000256" key="1">
    <source>
        <dbReference type="SAM" id="MobiDB-lite"/>
    </source>
</evidence>
<name>A0ABM9A7K0_9VIBR</name>
<dbReference type="Gene3D" id="1.25.40.10">
    <property type="entry name" value="Tetratricopeptide repeat domain"/>
    <property type="match status" value="1"/>
</dbReference>
<evidence type="ECO:0000313" key="2">
    <source>
        <dbReference type="EMBL" id="CAH0541581.1"/>
    </source>
</evidence>
<dbReference type="Proteomes" id="UP000838748">
    <property type="component" value="Unassembled WGS sequence"/>
</dbReference>
<evidence type="ECO:0008006" key="4">
    <source>
        <dbReference type="Google" id="ProtNLM"/>
    </source>
</evidence>
<reference evidence="2" key="1">
    <citation type="submission" date="2021-11" db="EMBL/GenBank/DDBJ databases">
        <authorList>
            <person name="Rodrigo-Torres L."/>
            <person name="Arahal R. D."/>
            <person name="Lucena T."/>
        </authorList>
    </citation>
    <scope>NUCLEOTIDE SEQUENCE</scope>
    <source>
        <strain evidence="2">CECT 7928</strain>
    </source>
</reference>
<organism evidence="2 3">
    <name type="scientific">Vibrio marisflavi CECT 7928</name>
    <dbReference type="NCBI Taxonomy" id="634439"/>
    <lineage>
        <taxon>Bacteria</taxon>
        <taxon>Pseudomonadati</taxon>
        <taxon>Pseudomonadota</taxon>
        <taxon>Gammaproteobacteria</taxon>
        <taxon>Vibrionales</taxon>
        <taxon>Vibrionaceae</taxon>
        <taxon>Vibrio</taxon>
    </lineage>
</organism>
<sequence>MSTINDALSKLTEKDNSATSQIERIEVKPIRQFKIWPWTVGVSSLLLAVGGWAFVASQNESGNHSQATNKTVQAVEHQATEKPESAEEKTKIVANVTSEKTAEGTAKPMPASSPTIVATPDVATVYTAKEVAPIQPKKAVKPHVVSPKETAKQTKATQTASAVKPAQSQATQVPPVQAITPAVAPATKKTTITTPTDGFVIEHVELTHRQLADKAIEEAQKALDANNIKGALKEYSAALRYVPTDEVVRQKLAALYYGRGDARKAFELLQQGIQLNKSGENLRLALAKLLLKEDRAEAALVPLVYLPANPTTPYLSLRAALAQKNNQDAVALETYQMLVTQDSSNGRWWLGLAIQQERNLDMKSASKSYQNALTRVGISKSSQKFIRERLKLLSSLEGGSSAN</sequence>
<dbReference type="EMBL" id="CAKLDM010000002">
    <property type="protein sequence ID" value="CAH0541581.1"/>
    <property type="molecule type" value="Genomic_DNA"/>
</dbReference>
<protein>
    <recommendedName>
        <fullName evidence="4">MSHA biogenesis protein MshN</fullName>
    </recommendedName>
</protein>
<evidence type="ECO:0000313" key="3">
    <source>
        <dbReference type="Proteomes" id="UP000838748"/>
    </source>
</evidence>
<gene>
    <name evidence="2" type="ORF">VMF7928_03644</name>
</gene>
<feature type="region of interest" description="Disordered" evidence="1">
    <location>
        <begin position="139"/>
        <end position="173"/>
    </location>
</feature>
<dbReference type="SUPFAM" id="SSF48452">
    <property type="entry name" value="TPR-like"/>
    <property type="match status" value="1"/>
</dbReference>